<gene>
    <name evidence="1" type="ORF">F5148DRAFT_1149955</name>
</gene>
<sequence length="199" mass="21509">MPTVWVSRGGSYSFKSRYEYGLAPRKSTLLRRLNLIGAILEGQKLVNHVPRPQFTAGSGPPAVLSHRQLSFMDLIGNYRISPSAATSFIAAEGASLCGYGCLGDRHSEISGNDIRHRQAPTWEETVAVVAGEKHLALAMNSDLGLEIAGPSDVLARAPKKHHAALSLGTMGSSQKELCFDRIVIYSCGGARNARTENRF</sequence>
<dbReference type="EMBL" id="JAGFNK010000137">
    <property type="protein sequence ID" value="KAI9507176.1"/>
    <property type="molecule type" value="Genomic_DNA"/>
</dbReference>
<name>A0ACC0U693_9AGAM</name>
<reference evidence="1" key="1">
    <citation type="submission" date="2021-03" db="EMBL/GenBank/DDBJ databases">
        <title>Evolutionary priming and transition to the ectomycorrhizal habit in an iconic lineage of mushroom-forming fungi: is preadaptation a requirement?</title>
        <authorList>
            <consortium name="DOE Joint Genome Institute"/>
            <person name="Looney B.P."/>
            <person name="Miyauchi S."/>
            <person name="Morin E."/>
            <person name="Drula E."/>
            <person name="Courty P.E."/>
            <person name="Chicoki N."/>
            <person name="Fauchery L."/>
            <person name="Kohler A."/>
            <person name="Kuo A."/>
            <person name="LaButti K."/>
            <person name="Pangilinan J."/>
            <person name="Lipzen A."/>
            <person name="Riley R."/>
            <person name="Andreopoulos W."/>
            <person name="He G."/>
            <person name="Johnson J."/>
            <person name="Barry K.W."/>
            <person name="Grigoriev I.V."/>
            <person name="Nagy L."/>
            <person name="Hibbett D."/>
            <person name="Henrissat B."/>
            <person name="Matheny P.B."/>
            <person name="Labbe J."/>
            <person name="Martin A.F."/>
        </authorList>
    </citation>
    <scope>NUCLEOTIDE SEQUENCE</scope>
    <source>
        <strain evidence="1">BPL698</strain>
    </source>
</reference>
<evidence type="ECO:0000313" key="1">
    <source>
        <dbReference type="EMBL" id="KAI9507176.1"/>
    </source>
</evidence>
<accession>A0ACC0U693</accession>
<dbReference type="Proteomes" id="UP001207468">
    <property type="component" value="Unassembled WGS sequence"/>
</dbReference>
<proteinExistence type="predicted"/>
<protein>
    <submittedName>
        <fullName evidence="1">Uncharacterized protein</fullName>
    </submittedName>
</protein>
<keyword evidence="2" id="KW-1185">Reference proteome</keyword>
<organism evidence="1 2">
    <name type="scientific">Russula earlei</name>
    <dbReference type="NCBI Taxonomy" id="71964"/>
    <lineage>
        <taxon>Eukaryota</taxon>
        <taxon>Fungi</taxon>
        <taxon>Dikarya</taxon>
        <taxon>Basidiomycota</taxon>
        <taxon>Agaricomycotina</taxon>
        <taxon>Agaricomycetes</taxon>
        <taxon>Russulales</taxon>
        <taxon>Russulaceae</taxon>
        <taxon>Russula</taxon>
    </lineage>
</organism>
<comment type="caution">
    <text evidence="1">The sequence shown here is derived from an EMBL/GenBank/DDBJ whole genome shotgun (WGS) entry which is preliminary data.</text>
</comment>
<evidence type="ECO:0000313" key="2">
    <source>
        <dbReference type="Proteomes" id="UP001207468"/>
    </source>
</evidence>